<dbReference type="PANTHER" id="PTHR46289">
    <property type="entry name" value="52 KDA REPRESSOR OF THE INHIBITOR OF THE PROTEIN KINASE-LIKE PROTEIN-RELATED"/>
    <property type="match status" value="1"/>
</dbReference>
<keyword evidence="3" id="KW-1185">Reference proteome</keyword>
<dbReference type="EMBL" id="BGPR01000020">
    <property type="protein sequence ID" value="GBL80192.1"/>
    <property type="molecule type" value="Genomic_DNA"/>
</dbReference>
<comment type="caution">
    <text evidence="2">The sequence shown here is derived from an EMBL/GenBank/DDBJ whole genome shotgun (WGS) entry which is preliminary data.</text>
</comment>
<dbReference type="InterPro" id="IPR008906">
    <property type="entry name" value="HATC_C_dom"/>
</dbReference>
<protein>
    <recommendedName>
        <fullName evidence="1">HAT C-terminal dimerisation domain-containing protein</fullName>
    </recommendedName>
</protein>
<evidence type="ECO:0000259" key="1">
    <source>
        <dbReference type="Pfam" id="PF05699"/>
    </source>
</evidence>
<dbReference type="InterPro" id="IPR012337">
    <property type="entry name" value="RNaseH-like_sf"/>
</dbReference>
<dbReference type="GO" id="GO:0046983">
    <property type="term" value="F:protein dimerization activity"/>
    <property type="evidence" value="ECO:0007669"/>
    <property type="project" value="InterPro"/>
</dbReference>
<dbReference type="Proteomes" id="UP000499080">
    <property type="component" value="Unassembled WGS sequence"/>
</dbReference>
<dbReference type="PANTHER" id="PTHR46289:SF14">
    <property type="entry name" value="DUF4371 DOMAIN-CONTAINING PROTEIN"/>
    <property type="match status" value="1"/>
</dbReference>
<dbReference type="Pfam" id="PF05699">
    <property type="entry name" value="Dimer_Tnp_hAT"/>
    <property type="match status" value="1"/>
</dbReference>
<dbReference type="OrthoDB" id="6437181at2759"/>
<evidence type="ECO:0000313" key="2">
    <source>
        <dbReference type="EMBL" id="GBL80192.1"/>
    </source>
</evidence>
<dbReference type="InterPro" id="IPR052958">
    <property type="entry name" value="IFN-induced_PKR_regulator"/>
</dbReference>
<feature type="domain" description="HAT C-terminal dimerisation" evidence="1">
    <location>
        <begin position="105"/>
        <end position="186"/>
    </location>
</feature>
<reference evidence="2 3" key="1">
    <citation type="journal article" date="2019" name="Sci. Rep.">
        <title>Orb-weaving spider Araneus ventricosus genome elucidates the spidroin gene catalogue.</title>
        <authorList>
            <person name="Kono N."/>
            <person name="Nakamura H."/>
            <person name="Ohtoshi R."/>
            <person name="Moran D.A.P."/>
            <person name="Shinohara A."/>
            <person name="Yoshida Y."/>
            <person name="Fujiwara M."/>
            <person name="Mori M."/>
            <person name="Tomita M."/>
            <person name="Arakawa K."/>
        </authorList>
    </citation>
    <scope>NUCLEOTIDE SEQUENCE [LARGE SCALE GENOMIC DNA]</scope>
</reference>
<accession>A0A4Y2AK12</accession>
<proteinExistence type="predicted"/>
<name>A0A4Y2AK12_ARAVE</name>
<dbReference type="AlphaFoldDB" id="A0A4Y2AK12"/>
<gene>
    <name evidence="2" type="ORF">AVEN_29168_1</name>
</gene>
<sequence length="209" mass="24469">MCEKYEIPIIIPRTNKRQVYRSNVDITDPESYYRITIFLPFLDAMITEIKNRFLIHRDILSSFSCLVSGSGNINDFDILIKFYEDDLIENGAFMTTEQAHAEYLLWKRQTSEFPGSKSSVIENLNRCEKEMFPNIHELLRIVVVIPVTTATPERSYSTLKRLKTYLRNTTGENRLTALALMNIYYNIDINVNEVLNKLDQKSRRMNIIL</sequence>
<dbReference type="SUPFAM" id="SSF53098">
    <property type="entry name" value="Ribonuclease H-like"/>
    <property type="match status" value="1"/>
</dbReference>
<organism evidence="2 3">
    <name type="scientific">Araneus ventricosus</name>
    <name type="common">Orbweaver spider</name>
    <name type="synonym">Epeira ventricosa</name>
    <dbReference type="NCBI Taxonomy" id="182803"/>
    <lineage>
        <taxon>Eukaryota</taxon>
        <taxon>Metazoa</taxon>
        <taxon>Ecdysozoa</taxon>
        <taxon>Arthropoda</taxon>
        <taxon>Chelicerata</taxon>
        <taxon>Arachnida</taxon>
        <taxon>Araneae</taxon>
        <taxon>Araneomorphae</taxon>
        <taxon>Entelegynae</taxon>
        <taxon>Araneoidea</taxon>
        <taxon>Araneidae</taxon>
        <taxon>Araneus</taxon>
    </lineage>
</organism>
<evidence type="ECO:0000313" key="3">
    <source>
        <dbReference type="Proteomes" id="UP000499080"/>
    </source>
</evidence>